<evidence type="ECO:0000256" key="1">
    <source>
        <dbReference type="SAM" id="MobiDB-lite"/>
    </source>
</evidence>
<feature type="region of interest" description="Disordered" evidence="1">
    <location>
        <begin position="1"/>
        <end position="22"/>
    </location>
</feature>
<evidence type="ECO:0000313" key="2">
    <source>
        <dbReference type="EMBL" id="KAF9685949.1"/>
    </source>
</evidence>
<sequence length="117" mass="12688">MEGRSKEFGATKTSAGGGPPPLHTVKPMGITIFYRMFCHSLCSCHFSSSLSPCENRAVAPHNLSLLLYNPQPCHSPTFDVLICTADPYREPPIGAVNTALSVMAYFESNHPCTSDLD</sequence>
<dbReference type="EMBL" id="JADGMS010000003">
    <property type="protein sequence ID" value="KAF9685949.1"/>
    <property type="molecule type" value="Genomic_DNA"/>
</dbReference>
<keyword evidence="3" id="KW-1185">Reference proteome</keyword>
<name>A0A835KHS4_9ROSI</name>
<organism evidence="2 3">
    <name type="scientific">Salix dunnii</name>
    <dbReference type="NCBI Taxonomy" id="1413687"/>
    <lineage>
        <taxon>Eukaryota</taxon>
        <taxon>Viridiplantae</taxon>
        <taxon>Streptophyta</taxon>
        <taxon>Embryophyta</taxon>
        <taxon>Tracheophyta</taxon>
        <taxon>Spermatophyta</taxon>
        <taxon>Magnoliopsida</taxon>
        <taxon>eudicotyledons</taxon>
        <taxon>Gunneridae</taxon>
        <taxon>Pentapetalae</taxon>
        <taxon>rosids</taxon>
        <taxon>fabids</taxon>
        <taxon>Malpighiales</taxon>
        <taxon>Salicaceae</taxon>
        <taxon>Saliceae</taxon>
        <taxon>Salix</taxon>
    </lineage>
</organism>
<comment type="caution">
    <text evidence="2">The sequence shown here is derived from an EMBL/GenBank/DDBJ whole genome shotgun (WGS) entry which is preliminary data.</text>
</comment>
<reference evidence="2 3" key="1">
    <citation type="submission" date="2020-10" db="EMBL/GenBank/DDBJ databases">
        <title>Plant Genome Project.</title>
        <authorList>
            <person name="Zhang R.-G."/>
        </authorList>
    </citation>
    <scope>NUCLEOTIDE SEQUENCE [LARGE SCALE GENOMIC DNA]</scope>
    <source>
        <strain evidence="2">FAFU-HL-1</strain>
        <tissue evidence="2">Leaf</tissue>
    </source>
</reference>
<dbReference type="Proteomes" id="UP000657918">
    <property type="component" value="Unassembled WGS sequence"/>
</dbReference>
<protein>
    <submittedName>
        <fullName evidence="2">Uncharacterized protein</fullName>
    </submittedName>
</protein>
<gene>
    <name evidence="2" type="ORF">SADUNF_Sadunf03G0107800</name>
</gene>
<accession>A0A835KHS4</accession>
<proteinExistence type="predicted"/>
<evidence type="ECO:0000313" key="3">
    <source>
        <dbReference type="Proteomes" id="UP000657918"/>
    </source>
</evidence>
<dbReference type="AlphaFoldDB" id="A0A835KHS4"/>